<accession>A0A099KQP2</accession>
<reference evidence="1 2" key="1">
    <citation type="submission" date="2014-08" db="EMBL/GenBank/DDBJ databases">
        <title>Genomic and Phenotypic Diversity of Colwellia psychrerythraea strains from Disparate Marine Basins.</title>
        <authorList>
            <person name="Techtmann S.M."/>
            <person name="Stelling S.C."/>
            <person name="Utturkar S.M."/>
            <person name="Alshibli N."/>
            <person name="Harris A."/>
            <person name="Brown S.D."/>
            <person name="Hazen T.C."/>
        </authorList>
    </citation>
    <scope>NUCLEOTIDE SEQUENCE [LARGE SCALE GENOMIC DNA]</scope>
    <source>
        <strain evidence="1 2">GAB14E</strain>
    </source>
</reference>
<gene>
    <name evidence="1" type="ORF">GAB14E_2742</name>
</gene>
<organism evidence="1 2">
    <name type="scientific">Colwellia psychrerythraea</name>
    <name type="common">Vibrio psychroerythus</name>
    <dbReference type="NCBI Taxonomy" id="28229"/>
    <lineage>
        <taxon>Bacteria</taxon>
        <taxon>Pseudomonadati</taxon>
        <taxon>Pseudomonadota</taxon>
        <taxon>Gammaproteobacteria</taxon>
        <taxon>Alteromonadales</taxon>
        <taxon>Colwelliaceae</taxon>
        <taxon>Colwellia</taxon>
    </lineage>
</organism>
<dbReference type="EMBL" id="JQEC01000029">
    <property type="protein sequence ID" value="KGJ92826.1"/>
    <property type="molecule type" value="Genomic_DNA"/>
</dbReference>
<sequence length="61" mass="7003">MNKGVIFLTVKISDTGFDLIDKITSIIKELTARIIKTYVLDWFGLILTISNILQKLYRDLS</sequence>
<evidence type="ECO:0000313" key="1">
    <source>
        <dbReference type="EMBL" id="KGJ92826.1"/>
    </source>
</evidence>
<comment type="caution">
    <text evidence="1">The sequence shown here is derived from an EMBL/GenBank/DDBJ whole genome shotgun (WGS) entry which is preliminary data.</text>
</comment>
<dbReference type="AlphaFoldDB" id="A0A099KQP2"/>
<evidence type="ECO:0000313" key="2">
    <source>
        <dbReference type="Proteomes" id="UP000029868"/>
    </source>
</evidence>
<dbReference type="Proteomes" id="UP000029868">
    <property type="component" value="Unassembled WGS sequence"/>
</dbReference>
<name>A0A099KQP2_COLPS</name>
<protein>
    <submittedName>
        <fullName evidence="1">Uncharacterized protein</fullName>
    </submittedName>
</protein>
<proteinExistence type="predicted"/>